<gene>
    <name evidence="3" type="ORF">CYPRO_1733</name>
</gene>
<dbReference type="EMBL" id="CP027806">
    <property type="protein sequence ID" value="AXJ00983.1"/>
    <property type="molecule type" value="Genomic_DNA"/>
</dbReference>
<dbReference type="Proteomes" id="UP000254808">
    <property type="component" value="Chromosome"/>
</dbReference>
<sequence>MTRFLRPILLAVVCSFLPLMAANAQVNEGGTPLSFKLEHKQTLQSVPEVSLVPHGLAQQRAEDAQLDFEPNTPFRFGYNIDTDLNPQNAGVWETMKDDYRVWRLAVKSAGARSLNLLFDDFEIPEGAQLFVYSKDRSTILGAFTARNNQDDRYFATTMIWADEVVIEYIEPVDAAFQGSMNLARVTHGYRDLKDGSFGASGSCNLNVACEAAEGWEEQISSVARMVVNGNSWCTGQLINNTANDSTPYFLSANHCFTQPGQLVFMFNYESETCQNPATPPSHDAMSGAVSLVRHSPSDVWLLQLNQEVPEEYELFFSGWNRTMDETIDGYIFGVHHPRGDIKKFSYLFDGVTTSSYLGAPGSGSTHWRVGTWADGTTTEPGSSGSGLFDGEGRLIGQLHGGYAACGNELEDWYGKFGVSWTGGGTEATSLEPWLDPLGTGALVLDAFNPFDDPLDNDAQLTSILSPNGMYQITDPIIPEFRIRNAGLETITALTVGYEITDESGEMVNSATQEWTGELENRQFANVLFPEIELPAGSFEILAFVDLPGDENPDNDSRTGTFSVVDCTQPAGAPFSENFLEGPGAPDCWTITDNIGNGQVWQFGNIGSRGIDGGVRYAYLDSDAYGSGNSQNSDLITPRLDLTHAEDVTLSFTHYFRDFNSSTATVAYSLDDGETWTILEEWNSGQTANPAFFSMDVPEADGESAVRFKWNFTGSWDWYWSVDDVLVDATVNEPEPEPVFANVFFIHNASDPALAMADLFLDGELAGEGVPYRVALEDGLLPAGEPVTVGIAPSGSDAPAFEQTLTFSEDGNYVVLVSGLLAPELFAENPDNRSTALRFEVYSRDMMHEPSESMHALYLYHGVTDAPNLDIALKGEAPFMHDFGFGDMVTPDFGLLPDAYELHLTDAVSGDMLFAFTADLSGHEPQLVGIVASGFANPSENQDGAPLTLLAVFEDGEVTELQNVTSTAPELQDIPAEFLLAQNYPNPFNPTTQISYQLTETTEVVLEVFNLTGQRVAKLVNGTQPAGTHTVTFDAGSLSSGVYLYRIQAGSFTQTHKMLLLK</sequence>
<proteinExistence type="predicted"/>
<protein>
    <submittedName>
        <fullName evidence="3">Por secretion system C-terminal sorting domain-containing protein</fullName>
    </submittedName>
</protein>
<dbReference type="Pfam" id="PF18962">
    <property type="entry name" value="Por_Secre_tail"/>
    <property type="match status" value="1"/>
</dbReference>
<keyword evidence="4" id="KW-1185">Reference proteome</keyword>
<dbReference type="Gene3D" id="2.60.40.4070">
    <property type="match status" value="1"/>
</dbReference>
<dbReference type="NCBIfam" id="TIGR04183">
    <property type="entry name" value="Por_Secre_tail"/>
    <property type="match status" value="1"/>
</dbReference>
<dbReference type="KEGG" id="cprv:CYPRO_1733"/>
<dbReference type="OrthoDB" id="9342482at2"/>
<dbReference type="InterPro" id="IPR009003">
    <property type="entry name" value="Peptidase_S1_PA"/>
</dbReference>
<evidence type="ECO:0000259" key="2">
    <source>
        <dbReference type="Pfam" id="PF18962"/>
    </source>
</evidence>
<feature type="signal peptide" evidence="1">
    <location>
        <begin position="1"/>
        <end position="24"/>
    </location>
</feature>
<name>A0A345UKI1_9BACT</name>
<dbReference type="RefSeq" id="WP_114984226.1">
    <property type="nucleotide sequence ID" value="NZ_CP027806.1"/>
</dbReference>
<feature type="domain" description="Secretion system C-terminal sorting" evidence="2">
    <location>
        <begin position="983"/>
        <end position="1057"/>
    </location>
</feature>
<dbReference type="AlphaFoldDB" id="A0A345UKI1"/>
<dbReference type="PANTHER" id="PTHR36234:SF5">
    <property type="entry name" value="LYSYL ENDOPEPTIDASE"/>
    <property type="match status" value="1"/>
</dbReference>
<accession>A0A345UKI1</accession>
<keyword evidence="1" id="KW-0732">Signal</keyword>
<dbReference type="InterPro" id="IPR026444">
    <property type="entry name" value="Secre_tail"/>
</dbReference>
<dbReference type="Gene3D" id="2.60.120.200">
    <property type="match status" value="1"/>
</dbReference>
<evidence type="ECO:0000313" key="4">
    <source>
        <dbReference type="Proteomes" id="UP000254808"/>
    </source>
</evidence>
<dbReference type="Pfam" id="PF21471">
    <property type="entry name" value="Reelin_subrepeat-B"/>
    <property type="match status" value="1"/>
</dbReference>
<dbReference type="PANTHER" id="PTHR36234">
    <property type="entry name" value="LYSYL ENDOPEPTIDASE"/>
    <property type="match status" value="1"/>
</dbReference>
<evidence type="ECO:0000256" key="1">
    <source>
        <dbReference type="SAM" id="SignalP"/>
    </source>
</evidence>
<organism evidence="3 4">
    <name type="scientific">Cyclonatronum proteinivorum</name>
    <dbReference type="NCBI Taxonomy" id="1457365"/>
    <lineage>
        <taxon>Bacteria</taxon>
        <taxon>Pseudomonadati</taxon>
        <taxon>Balneolota</taxon>
        <taxon>Balneolia</taxon>
        <taxon>Balneolales</taxon>
        <taxon>Cyclonatronaceae</taxon>
        <taxon>Cyclonatronum</taxon>
    </lineage>
</organism>
<dbReference type="SUPFAM" id="SSF50494">
    <property type="entry name" value="Trypsin-like serine proteases"/>
    <property type="match status" value="1"/>
</dbReference>
<dbReference type="InterPro" id="IPR043504">
    <property type="entry name" value="Peptidase_S1_PA_chymotrypsin"/>
</dbReference>
<evidence type="ECO:0000313" key="3">
    <source>
        <dbReference type="EMBL" id="AXJ00983.1"/>
    </source>
</evidence>
<dbReference type="Gene3D" id="2.40.10.10">
    <property type="entry name" value="Trypsin-like serine proteases"/>
    <property type="match status" value="2"/>
</dbReference>
<reference evidence="3 4" key="1">
    <citation type="submission" date="2018-03" db="EMBL/GenBank/DDBJ databases">
        <title>Phenotypic and genomic properties of Cyclonatronum proteinivorum gen. nov., sp. nov., a haloalkaliphilic bacteroidete from soda lakes possessing Na+-translocating rhodopsin.</title>
        <authorList>
            <person name="Toshchakov S.V."/>
            <person name="Korzhenkov A."/>
            <person name="Samarov N.I."/>
            <person name="Kublanov I.V."/>
            <person name="Muntyan M.S."/>
            <person name="Sorokin D.Y."/>
        </authorList>
    </citation>
    <scope>NUCLEOTIDE SEQUENCE [LARGE SCALE GENOMIC DNA]</scope>
    <source>
        <strain evidence="3 4">Omega</strain>
    </source>
</reference>
<dbReference type="InterPro" id="IPR049419">
    <property type="entry name" value="Reelin_subrepeat-B"/>
</dbReference>
<dbReference type="NCBIfam" id="NF038128">
    <property type="entry name" value="choice_anch_J"/>
    <property type="match status" value="1"/>
</dbReference>
<feature type="chain" id="PRO_5016558297" evidence="1">
    <location>
        <begin position="25"/>
        <end position="1061"/>
    </location>
</feature>